<organism evidence="1 2">
    <name type="scientific">Bacillus spizizenii</name>
    <name type="common">Bacillus subtilis subsp. spizizenii</name>
    <dbReference type="NCBI Taxonomy" id="96241"/>
    <lineage>
        <taxon>Bacteria</taxon>
        <taxon>Bacillati</taxon>
        <taxon>Bacillota</taxon>
        <taxon>Bacilli</taxon>
        <taxon>Bacillales</taxon>
        <taxon>Bacillaceae</taxon>
        <taxon>Bacillus</taxon>
    </lineage>
</organism>
<accession>A0A9Q4DRP0</accession>
<comment type="caution">
    <text evidence="1">The sequence shown here is derived from an EMBL/GenBank/DDBJ whole genome shotgun (WGS) entry which is preliminary data.</text>
</comment>
<proteinExistence type="predicted"/>
<evidence type="ECO:0000313" key="1">
    <source>
        <dbReference type="EMBL" id="MCY8122438.1"/>
    </source>
</evidence>
<dbReference type="EMBL" id="JALANJ010000034">
    <property type="protein sequence ID" value="MCY8122438.1"/>
    <property type="molecule type" value="Genomic_DNA"/>
</dbReference>
<dbReference type="AlphaFoldDB" id="A0A9Q4DRP0"/>
<gene>
    <name evidence="1" type="ORF">MOC45_17885</name>
</gene>
<dbReference type="Proteomes" id="UP001070352">
    <property type="component" value="Unassembled WGS sequence"/>
</dbReference>
<reference evidence="1" key="1">
    <citation type="submission" date="2022-02" db="EMBL/GenBank/DDBJ databases">
        <title>Crop Bioprotection Bacillus Genome Sequencing.</title>
        <authorList>
            <person name="Dunlap C."/>
        </authorList>
    </citation>
    <scope>NUCLEOTIDE SEQUENCE</scope>
    <source>
        <strain evidence="1">M18B4</strain>
    </source>
</reference>
<name>A0A9Q4DRP0_BACSC</name>
<protein>
    <submittedName>
        <fullName evidence="1">Uncharacterized protein</fullName>
    </submittedName>
</protein>
<sequence length="244" mass="27897">MARGKGVGGSLRYLYKNLQRSQHSPSLLMINNDVKEGTLEQESQVNDIDNGNQVREQIRKEIRSLQIILHSIDDWIGEPEEAKPSNNTWDAKVTEQARENTFNQITKMLTEKINKSRENIIKGLGKKNDDANRIVLKVAESLLKQIEGLKGDHKMEEDKVYVGDVDFMYGEDIEETKESSDTLLAKERLHEMLDRMYDSTVRQMKQKHFNKDIVKCMSLLAESVSNLEKSGSTPVLKSLKNETS</sequence>
<evidence type="ECO:0000313" key="2">
    <source>
        <dbReference type="Proteomes" id="UP001070352"/>
    </source>
</evidence>